<dbReference type="GO" id="GO:0016042">
    <property type="term" value="P:lipid catabolic process"/>
    <property type="evidence" value="ECO:0007669"/>
    <property type="project" value="UniProtKB-KW"/>
</dbReference>
<dbReference type="SUPFAM" id="SSF53474">
    <property type="entry name" value="alpha/beta-Hydrolases"/>
    <property type="match status" value="1"/>
</dbReference>
<organism evidence="4 5">
    <name type="scientific">Bacillus cereus</name>
    <dbReference type="NCBI Taxonomy" id="1396"/>
    <lineage>
        <taxon>Bacteria</taxon>
        <taxon>Bacillati</taxon>
        <taxon>Bacillota</taxon>
        <taxon>Bacilli</taxon>
        <taxon>Bacillales</taxon>
        <taxon>Bacillaceae</taxon>
        <taxon>Bacillus</taxon>
        <taxon>Bacillus cereus group</taxon>
    </lineage>
</organism>
<name>A0A9X9A8V7_BACCE</name>
<accession>A0A9X9A8V7</accession>
<sequence>LFGHGMGLYGQQNTFQLEELASQGYVVIALNFTGYAATTIFPNGNRVDSIPIEYTPTALNTIVQKWEQDTTFVLNEVIEGNFDKSFKTIADLIDYDKIGMFGHSFGGATAAQMLVKDTRIKAAIDMDGGLYGDPLPKDGPQKPFMLMNAEATIRFMKEAENPKTTGIQNELLEIVYSRNKAIEKPGVYTVVIPKTNHTSFTDLAAFSPIINEPGEDVATNYKLINKLVTNFFDQTLKGKSENHLEEIQKQYPELPLIKHK</sequence>
<dbReference type="InterPro" id="IPR029058">
    <property type="entry name" value="AB_hydrolase_fold"/>
</dbReference>
<evidence type="ECO:0000313" key="4">
    <source>
        <dbReference type="EMBL" id="TKJ01788.1"/>
    </source>
</evidence>
<dbReference type="PANTHER" id="PTHR10272">
    <property type="entry name" value="PLATELET-ACTIVATING FACTOR ACETYLHYDROLASE"/>
    <property type="match status" value="1"/>
</dbReference>
<evidence type="ECO:0000256" key="2">
    <source>
        <dbReference type="ARBA" id="ARBA00022963"/>
    </source>
</evidence>
<gene>
    <name evidence="4" type="ORF">FC695_18260</name>
</gene>
<protein>
    <submittedName>
        <fullName evidence="4">Alpha/beta fold hydrolase</fullName>
    </submittedName>
</protein>
<reference evidence="4 5" key="1">
    <citation type="journal article" date="2019" name="Environ. Microbiol.">
        <title>An active ?-lactamase is a part of an orchestrated cell wall stress resistance network of Bacillus subtilis and related rhizosphere species.</title>
        <authorList>
            <person name="Bucher T."/>
            <person name="Keren-Paz A."/>
            <person name="Hausser J."/>
            <person name="Olender T."/>
            <person name="Cytryn E."/>
            <person name="Kolodkin-Gal I."/>
        </authorList>
    </citation>
    <scope>NUCLEOTIDE SEQUENCE [LARGE SCALE GENOMIC DNA]</scope>
    <source>
        <strain evidence="4 5">I32</strain>
    </source>
</reference>
<dbReference type="EMBL" id="SZOH01001237">
    <property type="protein sequence ID" value="TKJ01788.1"/>
    <property type="molecule type" value="Genomic_DNA"/>
</dbReference>
<evidence type="ECO:0000256" key="3">
    <source>
        <dbReference type="ARBA" id="ARBA00023098"/>
    </source>
</evidence>
<keyword evidence="1 4" id="KW-0378">Hydrolase</keyword>
<feature type="non-terminal residue" evidence="4">
    <location>
        <position position="1"/>
    </location>
</feature>
<evidence type="ECO:0000256" key="1">
    <source>
        <dbReference type="ARBA" id="ARBA00022801"/>
    </source>
</evidence>
<dbReference type="Pfam" id="PF03403">
    <property type="entry name" value="PAF-AH_p_II"/>
    <property type="match status" value="1"/>
</dbReference>
<proteinExistence type="predicted"/>
<evidence type="ECO:0000313" key="5">
    <source>
        <dbReference type="Proteomes" id="UP000308444"/>
    </source>
</evidence>
<dbReference type="AlphaFoldDB" id="A0A9X9A8V7"/>
<dbReference type="PANTHER" id="PTHR10272:SF0">
    <property type="entry name" value="PLATELET-ACTIVATING FACTOR ACETYLHYDROLASE"/>
    <property type="match status" value="1"/>
</dbReference>
<keyword evidence="2" id="KW-0442">Lipid degradation</keyword>
<comment type="caution">
    <text evidence="4">The sequence shown here is derived from an EMBL/GenBank/DDBJ whole genome shotgun (WGS) entry which is preliminary data.</text>
</comment>
<dbReference type="Gene3D" id="3.40.50.1820">
    <property type="entry name" value="alpha/beta hydrolase"/>
    <property type="match status" value="1"/>
</dbReference>
<dbReference type="Proteomes" id="UP000308444">
    <property type="component" value="Unassembled WGS sequence"/>
</dbReference>
<dbReference type="GO" id="GO:0003847">
    <property type="term" value="F:1-alkyl-2-acetylglycerophosphocholine esterase activity"/>
    <property type="evidence" value="ECO:0007669"/>
    <property type="project" value="TreeGrafter"/>
</dbReference>
<keyword evidence="3" id="KW-0443">Lipid metabolism</keyword>